<gene>
    <name evidence="1" type="ORF">OSB_07800</name>
</gene>
<sequence>MRTSALAIVLIVLSVLVLGERTVGGPLFGWGAGLGFATLCLVGLKTSTIREWLLLAAALVLSMLLLNAENGVKVFTEAVDLAAFFAAFILLLTALKIAAERSNSVLTVGRYLLRQPASGRFIATAAGGHLLGVFLNFGAISLMSPLIQNAAKREDGTTDTDLERRQLSALLRGFAWILLWAPTTLAQAVLLTLFTEIDLGKIIVLGIATSVIMITVGLFYDRAEWRGRTSVQFSPPPFPNTALLRLGVVCGTLIAATALLQITWGFSTALALMFVAPTVTLIWFIAQCPPETAMTQQLATFWPALKDNAPGLARSAIALGLSGFIGRALADVLPMDTLTAQLDLAGIPGWLFLASLPVLITLGGQIALSPIILVVFIGQVVQTIPSLPADPTHIVFALSAGWAISMFASPNATATLLISATTNIPPTHLTWKWNLRYGILCYAILVVIFAVIEAV</sequence>
<evidence type="ECO:0000313" key="2">
    <source>
        <dbReference type="Proteomes" id="UP000067444"/>
    </source>
</evidence>
<evidence type="ECO:0000313" key="1">
    <source>
        <dbReference type="EMBL" id="AKS45341.1"/>
    </source>
</evidence>
<dbReference type="EMBL" id="CP012160">
    <property type="protein sequence ID" value="AKS45341.1"/>
    <property type="molecule type" value="Genomic_DNA"/>
</dbReference>
<proteinExistence type="predicted"/>
<dbReference type="AlphaFoldDB" id="A0A0K0Y387"/>
<dbReference type="STRING" id="1458307.OSB_07800"/>
<keyword evidence="2" id="KW-1185">Reference proteome</keyword>
<reference evidence="1 2" key="1">
    <citation type="journal article" date="2015" name="Genome Announc.">
        <title>Closed Genome Sequence of Octadecabacter temperatus SB1, the First Mesophilic Species of the Genus Octadecabacter.</title>
        <authorList>
            <person name="Voget S."/>
            <person name="Billerbeck S."/>
            <person name="Simon M."/>
            <person name="Daniel R."/>
        </authorList>
    </citation>
    <scope>NUCLEOTIDE SEQUENCE [LARGE SCALE GENOMIC DNA]</scope>
    <source>
        <strain evidence="1 2">SB1</strain>
    </source>
</reference>
<dbReference type="KEGG" id="otm:OSB_07800"/>
<name>A0A0K0Y387_9RHOB</name>
<organism evidence="1 2">
    <name type="scientific">Octadecabacter temperatus</name>
    <dbReference type="NCBI Taxonomy" id="1458307"/>
    <lineage>
        <taxon>Bacteria</taxon>
        <taxon>Pseudomonadati</taxon>
        <taxon>Pseudomonadota</taxon>
        <taxon>Alphaproteobacteria</taxon>
        <taxon>Rhodobacterales</taxon>
        <taxon>Roseobacteraceae</taxon>
        <taxon>Octadecabacter</taxon>
    </lineage>
</organism>
<protein>
    <submittedName>
        <fullName evidence="1">Uncharacterized protein</fullName>
    </submittedName>
</protein>
<dbReference type="OrthoDB" id="7832851at2"/>
<dbReference type="Proteomes" id="UP000067444">
    <property type="component" value="Chromosome"/>
</dbReference>
<accession>A0A0K0Y387</accession>
<dbReference type="RefSeq" id="WP_049833743.1">
    <property type="nucleotide sequence ID" value="NZ_CP012160.1"/>
</dbReference>